<protein>
    <submittedName>
        <fullName evidence="2">Uncharacterized protein</fullName>
    </submittedName>
</protein>
<keyword evidence="1" id="KW-0812">Transmembrane</keyword>
<keyword evidence="1" id="KW-0472">Membrane</keyword>
<feature type="transmembrane region" description="Helical" evidence="1">
    <location>
        <begin position="12"/>
        <end position="32"/>
    </location>
</feature>
<organism evidence="2 3">
    <name type="scientific">Caligus rogercresseyi</name>
    <name type="common">Sea louse</name>
    <dbReference type="NCBI Taxonomy" id="217165"/>
    <lineage>
        <taxon>Eukaryota</taxon>
        <taxon>Metazoa</taxon>
        <taxon>Ecdysozoa</taxon>
        <taxon>Arthropoda</taxon>
        <taxon>Crustacea</taxon>
        <taxon>Multicrustacea</taxon>
        <taxon>Hexanauplia</taxon>
        <taxon>Copepoda</taxon>
        <taxon>Siphonostomatoida</taxon>
        <taxon>Caligidae</taxon>
        <taxon>Caligus</taxon>
    </lineage>
</organism>
<dbReference type="AlphaFoldDB" id="A0A7T8H2X9"/>
<dbReference type="EMBL" id="CP045900">
    <property type="protein sequence ID" value="QQP42448.1"/>
    <property type="molecule type" value="Genomic_DNA"/>
</dbReference>
<feature type="non-terminal residue" evidence="2">
    <location>
        <position position="55"/>
    </location>
</feature>
<feature type="non-terminal residue" evidence="2">
    <location>
        <position position="1"/>
    </location>
</feature>
<name>A0A7T8H2X9_CALRO</name>
<keyword evidence="3" id="KW-1185">Reference proteome</keyword>
<dbReference type="Proteomes" id="UP000595437">
    <property type="component" value="Chromosome 11"/>
</dbReference>
<reference evidence="3" key="1">
    <citation type="submission" date="2021-01" db="EMBL/GenBank/DDBJ databases">
        <title>Caligus Genome Assembly.</title>
        <authorList>
            <person name="Gallardo-Escarate C."/>
        </authorList>
    </citation>
    <scope>NUCLEOTIDE SEQUENCE [LARGE SCALE GENOMIC DNA]</scope>
</reference>
<proteinExistence type="predicted"/>
<evidence type="ECO:0000313" key="3">
    <source>
        <dbReference type="Proteomes" id="UP000595437"/>
    </source>
</evidence>
<sequence length="55" mass="6002">FSIPDLSGDIHLNFMIGGGIELAAYIFAFVLFNGFGRKYPLVGYLFISGLICISI</sequence>
<keyword evidence="1" id="KW-1133">Transmembrane helix</keyword>
<evidence type="ECO:0000313" key="2">
    <source>
        <dbReference type="EMBL" id="QQP42448.1"/>
    </source>
</evidence>
<evidence type="ECO:0000256" key="1">
    <source>
        <dbReference type="SAM" id="Phobius"/>
    </source>
</evidence>
<dbReference type="OrthoDB" id="3936150at2759"/>
<gene>
    <name evidence="2" type="ORF">FKW44_017117</name>
</gene>
<accession>A0A7T8H2X9</accession>